<dbReference type="RefSeq" id="XP_017995592.1">
    <property type="nucleotide sequence ID" value="XM_018144914.1"/>
</dbReference>
<dbReference type="EMBL" id="LFJN01000038">
    <property type="protein sequence ID" value="KPI35629.1"/>
    <property type="molecule type" value="Genomic_DNA"/>
</dbReference>
<accession>A0A0N0NIM8</accession>
<dbReference type="VEuPathDB" id="FungiDB:AB675_4754"/>
<sequence length="85" mass="9236">MGLSNYIWPRIKRAGVVNIIGWVCVLVLVAKYGHWTQTQSETLVPHSAGRFDSDHNAASTIVVGGFDNILAQKSHSSCQEALVKG</sequence>
<proteinExistence type="predicted"/>
<dbReference type="GeneID" id="28736793"/>
<keyword evidence="1" id="KW-1133">Transmembrane helix</keyword>
<reference evidence="2 3" key="1">
    <citation type="submission" date="2015-06" db="EMBL/GenBank/DDBJ databases">
        <title>Draft genome of the ant-associated black yeast Phialophora attae CBS 131958.</title>
        <authorList>
            <person name="Moreno L.F."/>
            <person name="Stielow B.J."/>
            <person name="de Hoog S."/>
            <person name="Vicente V.A."/>
            <person name="Weiss V.A."/>
            <person name="de Vries M."/>
            <person name="Cruz L.M."/>
            <person name="Souza E.M."/>
        </authorList>
    </citation>
    <scope>NUCLEOTIDE SEQUENCE [LARGE SCALE GENOMIC DNA]</scope>
    <source>
        <strain evidence="2 3">CBS 131958</strain>
    </source>
</reference>
<evidence type="ECO:0000313" key="2">
    <source>
        <dbReference type="EMBL" id="KPI35629.1"/>
    </source>
</evidence>
<name>A0A0N0NIM8_9EURO</name>
<evidence type="ECO:0000313" key="3">
    <source>
        <dbReference type="Proteomes" id="UP000038010"/>
    </source>
</evidence>
<feature type="transmembrane region" description="Helical" evidence="1">
    <location>
        <begin position="16"/>
        <end position="35"/>
    </location>
</feature>
<organism evidence="2 3">
    <name type="scientific">Cyphellophora attinorum</name>
    <dbReference type="NCBI Taxonomy" id="1664694"/>
    <lineage>
        <taxon>Eukaryota</taxon>
        <taxon>Fungi</taxon>
        <taxon>Dikarya</taxon>
        <taxon>Ascomycota</taxon>
        <taxon>Pezizomycotina</taxon>
        <taxon>Eurotiomycetes</taxon>
        <taxon>Chaetothyriomycetidae</taxon>
        <taxon>Chaetothyriales</taxon>
        <taxon>Cyphellophoraceae</taxon>
        <taxon>Cyphellophora</taxon>
    </lineage>
</organism>
<protein>
    <submittedName>
        <fullName evidence="2">Uncharacterized protein</fullName>
    </submittedName>
</protein>
<dbReference type="Proteomes" id="UP000038010">
    <property type="component" value="Unassembled WGS sequence"/>
</dbReference>
<gene>
    <name evidence="2" type="ORF">AB675_4754</name>
</gene>
<comment type="caution">
    <text evidence="2">The sequence shown here is derived from an EMBL/GenBank/DDBJ whole genome shotgun (WGS) entry which is preliminary data.</text>
</comment>
<dbReference type="AlphaFoldDB" id="A0A0N0NIM8"/>
<keyword evidence="3" id="KW-1185">Reference proteome</keyword>
<evidence type="ECO:0000256" key="1">
    <source>
        <dbReference type="SAM" id="Phobius"/>
    </source>
</evidence>
<keyword evidence="1" id="KW-0812">Transmembrane</keyword>
<keyword evidence="1" id="KW-0472">Membrane</keyword>